<keyword evidence="3" id="KW-0810">Translation regulation</keyword>
<keyword evidence="4" id="KW-0648">Protein biosynthesis</keyword>
<dbReference type="PROSITE" id="PS50296">
    <property type="entry name" value="SUI1"/>
    <property type="match status" value="1"/>
</dbReference>
<name>A0A5J9TXS2_9POAL</name>
<evidence type="ECO:0000256" key="5">
    <source>
        <dbReference type="ARBA" id="ARBA00070288"/>
    </source>
</evidence>
<dbReference type="Gramene" id="TVU16183">
    <property type="protein sequence ID" value="TVU16183"/>
    <property type="gene ID" value="EJB05_39735"/>
</dbReference>
<dbReference type="EMBL" id="RWGY01000031">
    <property type="protein sequence ID" value="TVU16183.1"/>
    <property type="molecule type" value="Genomic_DNA"/>
</dbReference>
<reference evidence="8 9" key="1">
    <citation type="journal article" date="2019" name="Sci. Rep.">
        <title>A high-quality genome of Eragrostis curvula grass provides insights into Poaceae evolution and supports new strategies to enhance forage quality.</title>
        <authorList>
            <person name="Carballo J."/>
            <person name="Santos B.A.C.M."/>
            <person name="Zappacosta D."/>
            <person name="Garbus I."/>
            <person name="Selva J.P."/>
            <person name="Gallo C.A."/>
            <person name="Diaz A."/>
            <person name="Albertini E."/>
            <person name="Caccamo M."/>
            <person name="Echenique V."/>
        </authorList>
    </citation>
    <scope>NUCLEOTIDE SEQUENCE [LARGE SCALE GENOMIC DNA]</scope>
    <source>
        <strain evidence="9">cv. Victoria</strain>
        <tissue evidence="8">Leaf</tissue>
    </source>
</reference>
<dbReference type="GO" id="GO:0003743">
    <property type="term" value="F:translation initiation factor activity"/>
    <property type="evidence" value="ECO:0007669"/>
    <property type="project" value="InterPro"/>
</dbReference>
<gene>
    <name evidence="8" type="ORF">EJB05_39735</name>
</gene>
<dbReference type="InterPro" id="IPR005874">
    <property type="entry name" value="SUI1_euk"/>
</dbReference>
<feature type="compositionally biased region" description="Polar residues" evidence="6">
    <location>
        <begin position="1"/>
        <end position="13"/>
    </location>
</feature>
<feature type="non-terminal residue" evidence="8">
    <location>
        <position position="1"/>
    </location>
</feature>
<sequence length="245" mass="25809">MQSTKANTKTPAISSARVPGARKAAAVSSPSSSKLATSTVAPPEFEEAATKVSPPEPKPLAGWGLQDFDEEEEEEAGAVAKSAAAKKGGKSAIKGKGRAPSKDKYLLSRPTPPAAAQETDLEGEDPFMSGDPAAAGFGDVPSSFDPFADAARAEDAAAPRDVVHLRVQQRNGRKSLTTVQGLCADFNYAKILRDLKRELCCSGVVVEDEELGKIIQLQGDHRRSVGAFIVKNGMARKDNVKIHGI</sequence>
<organism evidence="8 9">
    <name type="scientific">Eragrostis curvula</name>
    <name type="common">weeping love grass</name>
    <dbReference type="NCBI Taxonomy" id="38414"/>
    <lineage>
        <taxon>Eukaryota</taxon>
        <taxon>Viridiplantae</taxon>
        <taxon>Streptophyta</taxon>
        <taxon>Embryophyta</taxon>
        <taxon>Tracheophyta</taxon>
        <taxon>Spermatophyta</taxon>
        <taxon>Magnoliopsida</taxon>
        <taxon>Liliopsida</taxon>
        <taxon>Poales</taxon>
        <taxon>Poaceae</taxon>
        <taxon>PACMAD clade</taxon>
        <taxon>Chloridoideae</taxon>
        <taxon>Eragrostideae</taxon>
        <taxon>Eragrostidinae</taxon>
        <taxon>Eragrostis</taxon>
    </lineage>
</organism>
<comment type="function">
    <text evidence="1">Probably involved in translation.</text>
</comment>
<evidence type="ECO:0000313" key="9">
    <source>
        <dbReference type="Proteomes" id="UP000324897"/>
    </source>
</evidence>
<dbReference type="InterPro" id="IPR036877">
    <property type="entry name" value="SUI1_dom_sf"/>
</dbReference>
<evidence type="ECO:0000256" key="2">
    <source>
        <dbReference type="ARBA" id="ARBA00005422"/>
    </source>
</evidence>
<comment type="caution">
    <text evidence="8">The sequence shown here is derived from an EMBL/GenBank/DDBJ whole genome shotgun (WGS) entry which is preliminary data.</text>
</comment>
<dbReference type="OrthoDB" id="691292at2759"/>
<feature type="compositionally biased region" description="Low complexity" evidence="6">
    <location>
        <begin position="77"/>
        <end position="86"/>
    </location>
</feature>
<comment type="similarity">
    <text evidence="2">Belongs to the SUI1 family.</text>
</comment>
<keyword evidence="9" id="KW-1185">Reference proteome</keyword>
<evidence type="ECO:0000256" key="1">
    <source>
        <dbReference type="ARBA" id="ARBA00003130"/>
    </source>
</evidence>
<evidence type="ECO:0000313" key="8">
    <source>
        <dbReference type="EMBL" id="TVU16183.1"/>
    </source>
</evidence>
<dbReference type="AlphaFoldDB" id="A0A5J9TXS2"/>
<dbReference type="SUPFAM" id="SSF55159">
    <property type="entry name" value="eIF1-like"/>
    <property type="match status" value="1"/>
</dbReference>
<dbReference type="InterPro" id="IPR001950">
    <property type="entry name" value="SUI1"/>
</dbReference>
<dbReference type="FunFam" id="3.30.780.10:FF:000001">
    <property type="entry name" value="Eukaryotic translation initiation factor SUI1"/>
    <property type="match status" value="1"/>
</dbReference>
<proteinExistence type="inferred from homology"/>
<protein>
    <recommendedName>
        <fullName evidence="5">Protein translation factor SUI1 homolog</fullName>
    </recommendedName>
</protein>
<dbReference type="Gene3D" id="3.30.780.10">
    <property type="entry name" value="SUI1-like domain"/>
    <property type="match status" value="1"/>
</dbReference>
<dbReference type="GO" id="GO:0003729">
    <property type="term" value="F:mRNA binding"/>
    <property type="evidence" value="ECO:0007669"/>
    <property type="project" value="UniProtKB-ARBA"/>
</dbReference>
<evidence type="ECO:0000256" key="6">
    <source>
        <dbReference type="SAM" id="MobiDB-lite"/>
    </source>
</evidence>
<feature type="compositionally biased region" description="Basic residues" evidence="6">
    <location>
        <begin position="87"/>
        <end position="99"/>
    </location>
</feature>
<dbReference type="Pfam" id="PF01253">
    <property type="entry name" value="SUI1"/>
    <property type="match status" value="1"/>
</dbReference>
<feature type="compositionally biased region" description="Acidic residues" evidence="6">
    <location>
        <begin position="67"/>
        <end position="76"/>
    </location>
</feature>
<feature type="region of interest" description="Disordered" evidence="6">
    <location>
        <begin position="1"/>
        <end position="139"/>
    </location>
</feature>
<dbReference type="CDD" id="cd11566">
    <property type="entry name" value="eIF1_SUI1"/>
    <property type="match status" value="1"/>
</dbReference>
<accession>A0A5J9TXS2</accession>
<dbReference type="PANTHER" id="PTHR10388">
    <property type="entry name" value="EUKARYOTIC TRANSLATION INITIATION FACTOR SUI1"/>
    <property type="match status" value="1"/>
</dbReference>
<feature type="compositionally biased region" description="Low complexity" evidence="6">
    <location>
        <begin position="21"/>
        <end position="40"/>
    </location>
</feature>
<evidence type="ECO:0000259" key="7">
    <source>
        <dbReference type="PROSITE" id="PS50296"/>
    </source>
</evidence>
<dbReference type="GO" id="GO:0006417">
    <property type="term" value="P:regulation of translation"/>
    <property type="evidence" value="ECO:0007669"/>
    <property type="project" value="UniProtKB-KW"/>
</dbReference>
<dbReference type="Proteomes" id="UP000324897">
    <property type="component" value="Unassembled WGS sequence"/>
</dbReference>
<feature type="domain" description="SUI1" evidence="7">
    <location>
        <begin position="163"/>
        <end position="233"/>
    </location>
</feature>
<evidence type="ECO:0000256" key="3">
    <source>
        <dbReference type="ARBA" id="ARBA00022845"/>
    </source>
</evidence>
<evidence type="ECO:0000256" key="4">
    <source>
        <dbReference type="ARBA" id="ARBA00022917"/>
    </source>
</evidence>